<evidence type="ECO:0000313" key="2">
    <source>
        <dbReference type="Proteomes" id="UP000028630"/>
    </source>
</evidence>
<dbReference type="Proteomes" id="UP000028630">
    <property type="component" value="Unassembled WGS sequence"/>
</dbReference>
<name>A0A085AR60_9ENTR</name>
<keyword evidence="2" id="KW-1185">Reference proteome</keyword>
<dbReference type="RefSeq" id="WP_038153592.1">
    <property type="nucleotide sequence ID" value="NZ_JMTB01000015.1"/>
</dbReference>
<gene>
    <name evidence="1" type="ORF">GTGU_00270</name>
</gene>
<sequence>MSNKIVEFPVERDECGFWTHPDYFEPANGNEYGVFGEFEEWLNKNNLETYTLSLESDIEQEEFAEKYFSGECDGDISLWEPTRPDGDGWFVGSIHGTEDGPYCIWLRNIGSAA</sequence>
<dbReference type="eggNOG" id="ENOG50331HM">
    <property type="taxonomic scope" value="Bacteria"/>
</dbReference>
<dbReference type="OrthoDB" id="6684064at2"/>
<comment type="caution">
    <text evidence="1">The sequence shown here is derived from an EMBL/GenBank/DDBJ whole genome shotgun (WGS) entry which is preliminary data.</text>
</comment>
<accession>A0A085AR60</accession>
<reference evidence="2" key="1">
    <citation type="submission" date="2014-05" db="EMBL/GenBank/DDBJ databases">
        <title>ATOL: Assembling a taxonomically balanced genome-scale reconstruction of the evolutionary history of the Enterobacteriaceae.</title>
        <authorList>
            <person name="Plunkett G. III"/>
            <person name="Neeno-Eckwall E.C."/>
            <person name="Glasner J.D."/>
            <person name="Perna N.T."/>
        </authorList>
    </citation>
    <scope>NUCLEOTIDE SEQUENCE [LARGE SCALE GENOMIC DNA]</scope>
    <source>
        <strain evidence="2">ATCC 49490</strain>
    </source>
</reference>
<organism evidence="1 2">
    <name type="scientific">Trabulsiella guamensis ATCC 49490</name>
    <dbReference type="NCBI Taxonomy" id="1005994"/>
    <lineage>
        <taxon>Bacteria</taxon>
        <taxon>Pseudomonadati</taxon>
        <taxon>Pseudomonadota</taxon>
        <taxon>Gammaproteobacteria</taxon>
        <taxon>Enterobacterales</taxon>
        <taxon>Enterobacteriaceae</taxon>
        <taxon>Trabulsiella</taxon>
    </lineage>
</organism>
<evidence type="ECO:0000313" key="1">
    <source>
        <dbReference type="EMBL" id="KFC12705.1"/>
    </source>
</evidence>
<protein>
    <submittedName>
        <fullName evidence="1">Phage protein</fullName>
    </submittedName>
</protein>
<dbReference type="AlphaFoldDB" id="A0A085AR60"/>
<proteinExistence type="predicted"/>
<dbReference type="EMBL" id="JMTB01000015">
    <property type="protein sequence ID" value="KFC12705.1"/>
    <property type="molecule type" value="Genomic_DNA"/>
</dbReference>